<dbReference type="InterPro" id="IPR036249">
    <property type="entry name" value="Thioredoxin-like_sf"/>
</dbReference>
<sequence>MFYAPWCGHCQSMKPDFAEAAEIVQNNWLGLLAAVDATQETDLADKFNVKGYPTIIFFTGDQVTEYTSGRTKDELVGFMHQALYGEEAKEIPVPRRATKDENSSTPFLTSRSIKTLSKNNFTQVINSKAALIMFYNPDSINCQSAKPHFLKAAKTTVAKTCIYGSVDCSQEQDLCQLENVMTFPTFKFFLEGKFVAKFNQSPNFINIRAFVENTALDTIVDDSHIKNDHKMEIKFASANQQDKINKKIKEDL</sequence>
<feature type="domain" description="Thioredoxin" evidence="1">
    <location>
        <begin position="1"/>
        <end position="84"/>
    </location>
</feature>
<dbReference type="InterPro" id="IPR013766">
    <property type="entry name" value="Thioredoxin_domain"/>
</dbReference>
<gene>
    <name evidence="2" type="primary">ORF46668</name>
</gene>
<dbReference type="PROSITE" id="PS51352">
    <property type="entry name" value="THIOREDOXIN_2"/>
    <property type="match status" value="1"/>
</dbReference>
<dbReference type="GO" id="GO:0003756">
    <property type="term" value="F:protein disulfide isomerase activity"/>
    <property type="evidence" value="ECO:0007669"/>
    <property type="project" value="TreeGrafter"/>
</dbReference>
<evidence type="ECO:0000259" key="1">
    <source>
        <dbReference type="PROSITE" id="PS51352"/>
    </source>
</evidence>
<evidence type="ECO:0000313" key="2">
    <source>
        <dbReference type="EMBL" id="CEK62961.1"/>
    </source>
</evidence>
<dbReference type="InterPro" id="IPR051063">
    <property type="entry name" value="PDI"/>
</dbReference>
<dbReference type="SUPFAM" id="SSF52833">
    <property type="entry name" value="Thioredoxin-like"/>
    <property type="match status" value="2"/>
</dbReference>
<dbReference type="Pfam" id="PF00085">
    <property type="entry name" value="Thioredoxin"/>
    <property type="match status" value="2"/>
</dbReference>
<reference evidence="2" key="1">
    <citation type="submission" date="2014-12" db="EMBL/GenBank/DDBJ databases">
        <title>Insight into the proteome of Arion vulgaris.</title>
        <authorList>
            <person name="Aradska J."/>
            <person name="Bulat T."/>
            <person name="Smidak R."/>
            <person name="Sarate P."/>
            <person name="Gangsoo J."/>
            <person name="Sialana F."/>
            <person name="Bilban M."/>
            <person name="Lubec G."/>
        </authorList>
    </citation>
    <scope>NUCLEOTIDE SEQUENCE</scope>
    <source>
        <tissue evidence="2">Skin</tissue>
    </source>
</reference>
<proteinExistence type="predicted"/>
<dbReference type="EMBL" id="HACG01016096">
    <property type="protein sequence ID" value="CEK62961.1"/>
    <property type="molecule type" value="Transcribed_RNA"/>
</dbReference>
<protein>
    <recommendedName>
        <fullName evidence="1">Thioredoxin domain-containing protein</fullName>
    </recommendedName>
</protein>
<dbReference type="AlphaFoldDB" id="A0A0B6Z522"/>
<dbReference type="GO" id="GO:0006457">
    <property type="term" value="P:protein folding"/>
    <property type="evidence" value="ECO:0007669"/>
    <property type="project" value="TreeGrafter"/>
</dbReference>
<accession>A0A0B6Z522</accession>
<dbReference type="PANTHER" id="PTHR45672">
    <property type="entry name" value="PROTEIN DISULFIDE-ISOMERASE C17H9.14C-RELATED"/>
    <property type="match status" value="1"/>
</dbReference>
<dbReference type="GO" id="GO:0005783">
    <property type="term" value="C:endoplasmic reticulum"/>
    <property type="evidence" value="ECO:0007669"/>
    <property type="project" value="TreeGrafter"/>
</dbReference>
<dbReference type="CDD" id="cd02961">
    <property type="entry name" value="PDI_a_family"/>
    <property type="match status" value="2"/>
</dbReference>
<dbReference type="PANTHER" id="PTHR45672:SF11">
    <property type="entry name" value="PROTEIN DISULFIDE-ISOMERASE C17H9.14C"/>
    <property type="match status" value="1"/>
</dbReference>
<organism evidence="2">
    <name type="scientific">Arion vulgaris</name>
    <dbReference type="NCBI Taxonomy" id="1028688"/>
    <lineage>
        <taxon>Eukaryota</taxon>
        <taxon>Metazoa</taxon>
        <taxon>Spiralia</taxon>
        <taxon>Lophotrochozoa</taxon>
        <taxon>Mollusca</taxon>
        <taxon>Gastropoda</taxon>
        <taxon>Heterobranchia</taxon>
        <taxon>Euthyneura</taxon>
        <taxon>Panpulmonata</taxon>
        <taxon>Eupulmonata</taxon>
        <taxon>Stylommatophora</taxon>
        <taxon>Helicina</taxon>
        <taxon>Arionoidea</taxon>
        <taxon>Arionidae</taxon>
        <taxon>Arion</taxon>
    </lineage>
</organism>
<dbReference type="Gene3D" id="3.40.30.10">
    <property type="entry name" value="Glutaredoxin"/>
    <property type="match status" value="2"/>
</dbReference>
<name>A0A0B6Z522_9EUPU</name>